<evidence type="ECO:0000313" key="3">
    <source>
        <dbReference type="Proteomes" id="UP001231189"/>
    </source>
</evidence>
<dbReference type="EMBL" id="JAUUTY010000007">
    <property type="protein sequence ID" value="KAK1611704.1"/>
    <property type="molecule type" value="Genomic_DNA"/>
</dbReference>
<dbReference type="Gene3D" id="1.20.1280.50">
    <property type="match status" value="1"/>
</dbReference>
<dbReference type="Pfam" id="PF08268">
    <property type="entry name" value="FBA_3"/>
    <property type="match status" value="1"/>
</dbReference>
<dbReference type="AlphaFoldDB" id="A0AAD8VM49"/>
<dbReference type="InterPro" id="IPR013187">
    <property type="entry name" value="F-box-assoc_dom_typ3"/>
</dbReference>
<evidence type="ECO:0000259" key="1">
    <source>
        <dbReference type="SMART" id="SM00256"/>
    </source>
</evidence>
<sequence>MAERCPVLPDDVIEDILARLPAKTVLRCQCLSHAWAATLSSDDFVDRHHRLANLHGAGGPRILVLQDSRPGYGARQEMHGWSPDHRGGAMLMEVPRPLSLGHRCPPRLVTSTPRDRQLRNDMDKLVPRLVTQQCRGLVVLEATRAGTYFVFNPSTRQMAALPEGRATGCRHVKEANHKYASLGIGYDALTRKHKVVRIYYRGSDDAKKLPESAGCEVYVVNSEGGLWRPSERGVKEKPAGWVIQNETSVFTQGHVHWLAKRRLDSPSEEMFILSFSLRSESFGTVPLPLGPQRSSPINSEPIKHHLTELGGRLCLFTNDLANNWRSARNMHVWLFRGHEACTWDLHSRIDLTTLPPEAAKFMHNGEGIIPLALVDNGHRILLIQPHVRWTRSRRPSFQMCKYTHMTGDVENVLHHPGLFSNNRRMVLEHATVYEESIAHPGQPHEDIIFAMSLVLRELSRYTLARLKLVCRSWRAMIESQDFDETRNKTPFGYMF</sequence>
<dbReference type="InterPro" id="IPR050796">
    <property type="entry name" value="SCF_F-box_component"/>
</dbReference>
<evidence type="ECO:0000313" key="2">
    <source>
        <dbReference type="EMBL" id="KAK1611704.1"/>
    </source>
</evidence>
<proteinExistence type="predicted"/>
<organism evidence="2 3">
    <name type="scientific">Lolium multiflorum</name>
    <name type="common">Italian ryegrass</name>
    <name type="synonym">Lolium perenne subsp. multiflorum</name>
    <dbReference type="NCBI Taxonomy" id="4521"/>
    <lineage>
        <taxon>Eukaryota</taxon>
        <taxon>Viridiplantae</taxon>
        <taxon>Streptophyta</taxon>
        <taxon>Embryophyta</taxon>
        <taxon>Tracheophyta</taxon>
        <taxon>Spermatophyta</taxon>
        <taxon>Magnoliopsida</taxon>
        <taxon>Liliopsida</taxon>
        <taxon>Poales</taxon>
        <taxon>Poaceae</taxon>
        <taxon>BOP clade</taxon>
        <taxon>Pooideae</taxon>
        <taxon>Poodae</taxon>
        <taxon>Poeae</taxon>
        <taxon>Poeae Chloroplast Group 2 (Poeae type)</taxon>
        <taxon>Loliodinae</taxon>
        <taxon>Loliinae</taxon>
        <taxon>Lolium</taxon>
    </lineage>
</organism>
<gene>
    <name evidence="2" type="ORF">QYE76_035377</name>
</gene>
<dbReference type="InterPro" id="IPR001810">
    <property type="entry name" value="F-box_dom"/>
</dbReference>
<reference evidence="2" key="1">
    <citation type="submission" date="2023-07" db="EMBL/GenBank/DDBJ databases">
        <title>A chromosome-level genome assembly of Lolium multiflorum.</title>
        <authorList>
            <person name="Chen Y."/>
            <person name="Copetti D."/>
            <person name="Kolliker R."/>
            <person name="Studer B."/>
        </authorList>
    </citation>
    <scope>NUCLEOTIDE SEQUENCE</scope>
    <source>
        <strain evidence="2">02402/16</strain>
        <tissue evidence="2">Leaf</tissue>
    </source>
</reference>
<dbReference type="PANTHER" id="PTHR31672">
    <property type="entry name" value="BNACNNG10540D PROTEIN"/>
    <property type="match status" value="1"/>
</dbReference>
<dbReference type="SMART" id="SM00256">
    <property type="entry name" value="FBOX"/>
    <property type="match status" value="2"/>
</dbReference>
<dbReference type="CDD" id="cd22157">
    <property type="entry name" value="F-box_AtFBW1-like"/>
    <property type="match status" value="1"/>
</dbReference>
<dbReference type="Proteomes" id="UP001231189">
    <property type="component" value="Unassembled WGS sequence"/>
</dbReference>
<dbReference type="Pfam" id="PF00646">
    <property type="entry name" value="F-box"/>
    <property type="match status" value="2"/>
</dbReference>
<keyword evidence="3" id="KW-1185">Reference proteome</keyword>
<protein>
    <recommendedName>
        <fullName evidence="1">F-box domain-containing protein</fullName>
    </recommendedName>
</protein>
<dbReference type="InterPro" id="IPR036047">
    <property type="entry name" value="F-box-like_dom_sf"/>
</dbReference>
<feature type="domain" description="F-box" evidence="1">
    <location>
        <begin position="451"/>
        <end position="486"/>
    </location>
</feature>
<comment type="caution">
    <text evidence="2">The sequence shown here is derived from an EMBL/GenBank/DDBJ whole genome shotgun (WGS) entry which is preliminary data.</text>
</comment>
<name>A0AAD8VM49_LOLMU</name>
<feature type="domain" description="F-box" evidence="1">
    <location>
        <begin position="8"/>
        <end position="48"/>
    </location>
</feature>
<accession>A0AAD8VM49</accession>
<dbReference type="SUPFAM" id="SSF81383">
    <property type="entry name" value="F-box domain"/>
    <property type="match status" value="2"/>
</dbReference>
<dbReference type="InterPro" id="IPR017451">
    <property type="entry name" value="F-box-assoc_interact_dom"/>
</dbReference>
<dbReference type="NCBIfam" id="TIGR01640">
    <property type="entry name" value="F_box_assoc_1"/>
    <property type="match status" value="1"/>
</dbReference>